<proteinExistence type="predicted"/>
<evidence type="ECO:0000313" key="5">
    <source>
        <dbReference type="EMBL" id="MFC3612789.1"/>
    </source>
</evidence>
<dbReference type="PANTHER" id="PTHR47894:SF1">
    <property type="entry name" value="HTH-TYPE TRANSCRIPTIONAL REGULATOR VQSM"/>
    <property type="match status" value="1"/>
</dbReference>
<dbReference type="Pfam" id="PF12833">
    <property type="entry name" value="HTH_18"/>
    <property type="match status" value="1"/>
</dbReference>
<evidence type="ECO:0000256" key="1">
    <source>
        <dbReference type="ARBA" id="ARBA00023015"/>
    </source>
</evidence>
<gene>
    <name evidence="5" type="ORF">ACFORG_03365</name>
</gene>
<organism evidence="5 6">
    <name type="scientific">Lutimaribacter marinistellae</name>
    <dbReference type="NCBI Taxonomy" id="1820329"/>
    <lineage>
        <taxon>Bacteria</taxon>
        <taxon>Pseudomonadati</taxon>
        <taxon>Pseudomonadota</taxon>
        <taxon>Alphaproteobacteria</taxon>
        <taxon>Rhodobacterales</taxon>
        <taxon>Roseobacteraceae</taxon>
        <taxon>Lutimaribacter</taxon>
    </lineage>
</organism>
<dbReference type="EMBL" id="JBHRXI010000002">
    <property type="protein sequence ID" value="MFC3612789.1"/>
    <property type="molecule type" value="Genomic_DNA"/>
</dbReference>
<name>A0ABV7TDL3_9RHOB</name>
<keyword evidence="2" id="KW-0238">DNA-binding</keyword>
<comment type="caution">
    <text evidence="5">The sequence shown here is derived from an EMBL/GenBank/DDBJ whole genome shotgun (WGS) entry which is preliminary data.</text>
</comment>
<dbReference type="InterPro" id="IPR018060">
    <property type="entry name" value="HTH_AraC"/>
</dbReference>
<evidence type="ECO:0000259" key="4">
    <source>
        <dbReference type="PROSITE" id="PS01124"/>
    </source>
</evidence>
<dbReference type="Pfam" id="PF12625">
    <property type="entry name" value="Arabinose_bd"/>
    <property type="match status" value="1"/>
</dbReference>
<keyword evidence="6" id="KW-1185">Reference proteome</keyword>
<dbReference type="SUPFAM" id="SSF46689">
    <property type="entry name" value="Homeodomain-like"/>
    <property type="match status" value="1"/>
</dbReference>
<reference evidence="6" key="1">
    <citation type="journal article" date="2019" name="Int. J. Syst. Evol. Microbiol.">
        <title>The Global Catalogue of Microorganisms (GCM) 10K type strain sequencing project: providing services to taxonomists for standard genome sequencing and annotation.</title>
        <authorList>
            <consortium name="The Broad Institute Genomics Platform"/>
            <consortium name="The Broad Institute Genome Sequencing Center for Infectious Disease"/>
            <person name="Wu L."/>
            <person name="Ma J."/>
        </authorList>
    </citation>
    <scope>NUCLEOTIDE SEQUENCE [LARGE SCALE GENOMIC DNA]</scope>
    <source>
        <strain evidence="6">KCTC 42911</strain>
    </source>
</reference>
<accession>A0ABV7TDL3</accession>
<keyword evidence="1" id="KW-0805">Transcription regulation</keyword>
<keyword evidence="3" id="KW-0804">Transcription</keyword>
<dbReference type="SMART" id="SM00342">
    <property type="entry name" value="HTH_ARAC"/>
    <property type="match status" value="1"/>
</dbReference>
<dbReference type="PANTHER" id="PTHR47894">
    <property type="entry name" value="HTH-TYPE TRANSCRIPTIONAL REGULATOR GADX"/>
    <property type="match status" value="1"/>
</dbReference>
<feature type="domain" description="HTH araC/xylS-type" evidence="4">
    <location>
        <begin position="241"/>
        <end position="321"/>
    </location>
</feature>
<dbReference type="Gene3D" id="1.10.10.60">
    <property type="entry name" value="Homeodomain-like"/>
    <property type="match status" value="1"/>
</dbReference>
<dbReference type="RefSeq" id="WP_386733980.1">
    <property type="nucleotide sequence ID" value="NZ_JBHRXI010000002.1"/>
</dbReference>
<evidence type="ECO:0000313" key="6">
    <source>
        <dbReference type="Proteomes" id="UP001595629"/>
    </source>
</evidence>
<evidence type="ECO:0000256" key="2">
    <source>
        <dbReference type="ARBA" id="ARBA00023125"/>
    </source>
</evidence>
<protein>
    <submittedName>
        <fullName evidence="5">Helix-turn-helix domain-containing protein</fullName>
    </submittedName>
</protein>
<evidence type="ECO:0000256" key="3">
    <source>
        <dbReference type="ARBA" id="ARBA00023163"/>
    </source>
</evidence>
<sequence>MSIPTMESVFLSKVVERAACLGADSSEILRGSLLRTEVLQGPSTPIPCASVYLASSRAAELSGNRFLCAELGEQYDWSSGFAMPLSLGERPSLGDMLLAWLQFTEHVQESMRYRLTVEGHKAQLSGRRFVMASHPPGQADAWDLASWVQMFGRLIGSTWKSASVEAAVFDPKAIPSRLIPEAQVKESDAWGLGITFPSSWLMERIKRPDYGNKPDLHLSDAAVDLSQLFDTLDYASWPGSDGFAKFLGLHPKAFQRSLAERGTNCTALVDAAKSRLASKWVSDREMPFNEIAKRLGYRNPSAFTRACHRWFGCAPDEIRSRSELKN</sequence>
<dbReference type="InterPro" id="IPR032687">
    <property type="entry name" value="AraC-type_N"/>
</dbReference>
<dbReference type="PROSITE" id="PS01124">
    <property type="entry name" value="HTH_ARAC_FAMILY_2"/>
    <property type="match status" value="1"/>
</dbReference>
<dbReference type="InterPro" id="IPR009057">
    <property type="entry name" value="Homeodomain-like_sf"/>
</dbReference>
<dbReference type="Proteomes" id="UP001595629">
    <property type="component" value="Unassembled WGS sequence"/>
</dbReference>